<keyword evidence="4" id="KW-0966">Cell projection</keyword>
<dbReference type="RefSeq" id="WP_075130299.1">
    <property type="nucleotide sequence ID" value="NZ_MSIE01000112.1"/>
</dbReference>
<dbReference type="AlphaFoldDB" id="A0A1Q8BXS7"/>
<reference evidence="4 5" key="1">
    <citation type="submission" date="2016-12" db="EMBL/GenBank/DDBJ databases">
        <title>The draft genome sequence of Actinophytocola sp. 11-183.</title>
        <authorList>
            <person name="Wang W."/>
            <person name="Yuan L."/>
        </authorList>
    </citation>
    <scope>NUCLEOTIDE SEQUENCE [LARGE SCALE GENOMIC DNA]</scope>
    <source>
        <strain evidence="4 5">11-183</strain>
    </source>
</reference>
<gene>
    <name evidence="4" type="ORF">BU204_36130</name>
</gene>
<dbReference type="Pfam" id="PF03963">
    <property type="entry name" value="FlgD"/>
    <property type="match status" value="1"/>
</dbReference>
<dbReference type="GO" id="GO:0044781">
    <property type="term" value="P:bacterial-type flagellum organization"/>
    <property type="evidence" value="ECO:0007669"/>
    <property type="project" value="UniProtKB-KW"/>
</dbReference>
<feature type="region of interest" description="Disordered" evidence="3">
    <location>
        <begin position="1"/>
        <end position="23"/>
    </location>
</feature>
<keyword evidence="2" id="KW-1005">Bacterial flagellum biogenesis</keyword>
<keyword evidence="4" id="KW-0969">Cilium</keyword>
<feature type="compositionally biased region" description="Low complexity" evidence="3">
    <location>
        <begin position="1"/>
        <end position="19"/>
    </location>
</feature>
<name>A0A1Q8BXS7_9PSEU</name>
<comment type="caution">
    <text evidence="4">The sequence shown here is derived from an EMBL/GenBank/DDBJ whole genome shotgun (WGS) entry which is preliminary data.</text>
</comment>
<evidence type="ECO:0000313" key="5">
    <source>
        <dbReference type="Proteomes" id="UP000185596"/>
    </source>
</evidence>
<protein>
    <submittedName>
        <fullName evidence="4">Flagellar hook capping protein</fullName>
    </submittedName>
</protein>
<evidence type="ECO:0000256" key="2">
    <source>
        <dbReference type="ARBA" id="ARBA00022795"/>
    </source>
</evidence>
<evidence type="ECO:0000256" key="3">
    <source>
        <dbReference type="SAM" id="MobiDB-lite"/>
    </source>
</evidence>
<dbReference type="Proteomes" id="UP000185596">
    <property type="component" value="Unassembled WGS sequence"/>
</dbReference>
<keyword evidence="4" id="KW-0282">Flagellum</keyword>
<sequence length="136" mass="13598">MTNPIGATTPTGQPTAPAPRSALGGLGGDEFLKLLVAQLKYQDPTSPTDTSSFMSQTAQLTQVDTLGQISTQQSGLLAATLSSQAAGLVGKTVDYLDSAGTKLSGVVSSASFGTNPTLLIGGVEVALSSITGQRAA</sequence>
<organism evidence="4 5">
    <name type="scientific">Actinophytocola xanthii</name>
    <dbReference type="NCBI Taxonomy" id="1912961"/>
    <lineage>
        <taxon>Bacteria</taxon>
        <taxon>Bacillati</taxon>
        <taxon>Actinomycetota</taxon>
        <taxon>Actinomycetes</taxon>
        <taxon>Pseudonocardiales</taxon>
        <taxon>Pseudonocardiaceae</taxon>
    </lineage>
</organism>
<dbReference type="EMBL" id="MSIE01000112">
    <property type="protein sequence ID" value="OLF06910.1"/>
    <property type="molecule type" value="Genomic_DNA"/>
</dbReference>
<dbReference type="STRING" id="1912961.BU204_36130"/>
<dbReference type="InterPro" id="IPR005648">
    <property type="entry name" value="FlgD"/>
</dbReference>
<evidence type="ECO:0000256" key="1">
    <source>
        <dbReference type="ARBA" id="ARBA00010577"/>
    </source>
</evidence>
<dbReference type="OrthoDB" id="9785233at2"/>
<keyword evidence="5" id="KW-1185">Reference proteome</keyword>
<evidence type="ECO:0000313" key="4">
    <source>
        <dbReference type="EMBL" id="OLF06910.1"/>
    </source>
</evidence>
<proteinExistence type="inferred from homology"/>
<comment type="similarity">
    <text evidence="1">Belongs to the FlgD family.</text>
</comment>
<accession>A0A1Q8BXS7</accession>